<organism evidence="6 7">
    <name type="scientific">Rhodohalobacter barkolensis</name>
    <dbReference type="NCBI Taxonomy" id="2053187"/>
    <lineage>
        <taxon>Bacteria</taxon>
        <taxon>Pseudomonadati</taxon>
        <taxon>Balneolota</taxon>
        <taxon>Balneolia</taxon>
        <taxon>Balneolales</taxon>
        <taxon>Balneolaceae</taxon>
        <taxon>Rhodohalobacter</taxon>
    </lineage>
</organism>
<dbReference type="PANTHER" id="PTHR21294:SF8">
    <property type="entry name" value="ELECTRON TRANSFER FLAVOPROTEIN SUBUNIT BETA"/>
    <property type="match status" value="1"/>
</dbReference>
<gene>
    <name evidence="6" type="ORF">CWD77_01490</name>
</gene>
<dbReference type="RefSeq" id="WP_101071458.1">
    <property type="nucleotide sequence ID" value="NZ_PISP01000001.1"/>
</dbReference>
<dbReference type="CDD" id="cd01714">
    <property type="entry name" value="ETF_beta"/>
    <property type="match status" value="1"/>
</dbReference>
<reference evidence="6 7" key="1">
    <citation type="submission" date="2017-11" db="EMBL/GenBank/DDBJ databases">
        <title>Rhodohalobacter 15182 sp. nov., isolated from a salt lake.</title>
        <authorList>
            <person name="Han S."/>
        </authorList>
    </citation>
    <scope>NUCLEOTIDE SEQUENCE [LARGE SCALE GENOMIC DNA]</scope>
    <source>
        <strain evidence="6 7">15182</strain>
    </source>
</reference>
<comment type="caution">
    <text evidence="6">The sequence shown here is derived from an EMBL/GenBank/DDBJ whole genome shotgun (WGS) entry which is preliminary data.</text>
</comment>
<sequence>MKFYVCIKQVPDVNAPLQIKDGQLIQDADRNILNAYDASAVEEALVLAEKHSGEVEVVLAGPEKAKETLRKALAMGADKGTHIVTNGDEDFDSYAYAKILSKFFSDKEYDFISCGKQSQDTDAGLTGSMLAEMLNLPYATNAVGLEFSDGKMTVKRQGDSGQEMIEVPAPGLVTCSNDMNDPRIPSLKGIMQSKRKPVDTIALNDLGAEISSDDVQTKVLGFEEKPEREPGKKYEGEPDEIARQVAQLLDSEENVI</sequence>
<name>A0A2N0VJ41_9BACT</name>
<evidence type="ECO:0000256" key="1">
    <source>
        <dbReference type="ARBA" id="ARBA00007557"/>
    </source>
</evidence>
<proteinExistence type="inferred from homology"/>
<evidence type="ECO:0000256" key="4">
    <source>
        <dbReference type="ARBA" id="ARBA00022982"/>
    </source>
</evidence>
<dbReference type="PANTHER" id="PTHR21294">
    <property type="entry name" value="ELECTRON TRANSFER FLAVOPROTEIN BETA-SUBUNIT"/>
    <property type="match status" value="1"/>
</dbReference>
<dbReference type="InterPro" id="IPR012255">
    <property type="entry name" value="ETF_b"/>
</dbReference>
<evidence type="ECO:0000256" key="3">
    <source>
        <dbReference type="ARBA" id="ARBA00022448"/>
    </source>
</evidence>
<comment type="similarity">
    <text evidence="1">Belongs to the ETF beta-subunit/FixA family.</text>
</comment>
<dbReference type="EMBL" id="PISP01000001">
    <property type="protein sequence ID" value="PKD44168.1"/>
    <property type="molecule type" value="Genomic_DNA"/>
</dbReference>
<keyword evidence="4" id="KW-0249">Electron transport</keyword>
<dbReference type="OrthoDB" id="9804960at2"/>
<dbReference type="InterPro" id="IPR014729">
    <property type="entry name" value="Rossmann-like_a/b/a_fold"/>
</dbReference>
<dbReference type="Gene3D" id="3.40.50.620">
    <property type="entry name" value="HUPs"/>
    <property type="match status" value="1"/>
</dbReference>
<evidence type="ECO:0000259" key="5">
    <source>
        <dbReference type="SMART" id="SM00893"/>
    </source>
</evidence>
<dbReference type="AlphaFoldDB" id="A0A2N0VJ41"/>
<keyword evidence="3" id="KW-0813">Transport</keyword>
<feature type="domain" description="Electron transfer flavoprotein alpha/beta-subunit N-terminal" evidence="5">
    <location>
        <begin position="21"/>
        <end position="210"/>
    </location>
</feature>
<dbReference type="GO" id="GO:0009055">
    <property type="term" value="F:electron transfer activity"/>
    <property type="evidence" value="ECO:0007669"/>
    <property type="project" value="InterPro"/>
</dbReference>
<dbReference type="InterPro" id="IPR033948">
    <property type="entry name" value="ETF_beta_N"/>
</dbReference>
<dbReference type="PIRSF" id="PIRSF000090">
    <property type="entry name" value="Beta-ETF"/>
    <property type="match status" value="1"/>
</dbReference>
<keyword evidence="7" id="KW-1185">Reference proteome</keyword>
<accession>A0A2N0VJ41</accession>
<protein>
    <recommendedName>
        <fullName evidence="2">Electron transfer flavoprotein subunit beta</fullName>
    </recommendedName>
</protein>
<evidence type="ECO:0000313" key="7">
    <source>
        <dbReference type="Proteomes" id="UP000233398"/>
    </source>
</evidence>
<dbReference type="InterPro" id="IPR014730">
    <property type="entry name" value="ETF_a/b_N"/>
</dbReference>
<dbReference type="Proteomes" id="UP000233398">
    <property type="component" value="Unassembled WGS sequence"/>
</dbReference>
<evidence type="ECO:0000313" key="6">
    <source>
        <dbReference type="EMBL" id="PKD44168.1"/>
    </source>
</evidence>
<evidence type="ECO:0000256" key="2">
    <source>
        <dbReference type="ARBA" id="ARBA00016797"/>
    </source>
</evidence>
<dbReference type="SMART" id="SM00893">
    <property type="entry name" value="ETF"/>
    <property type="match status" value="1"/>
</dbReference>
<dbReference type="SUPFAM" id="SSF52402">
    <property type="entry name" value="Adenine nucleotide alpha hydrolases-like"/>
    <property type="match status" value="1"/>
</dbReference>
<dbReference type="Pfam" id="PF01012">
    <property type="entry name" value="ETF"/>
    <property type="match status" value="1"/>
</dbReference>